<feature type="chain" id="PRO_5014113989" evidence="2">
    <location>
        <begin position="19"/>
        <end position="430"/>
    </location>
</feature>
<reference evidence="3 4" key="2">
    <citation type="journal article" date="2017" name="Nature">
        <title>The Apostasia genome and the evolution of orchids.</title>
        <authorList>
            <person name="Zhang G.Q."/>
            <person name="Liu K.W."/>
            <person name="Li Z."/>
            <person name="Lohaus R."/>
            <person name="Hsiao Y.Y."/>
            <person name="Niu S.C."/>
            <person name="Wang J.Y."/>
            <person name="Lin Y.C."/>
            <person name="Xu Q."/>
            <person name="Chen L.J."/>
            <person name="Yoshida K."/>
            <person name="Fujiwara S."/>
            <person name="Wang Z.W."/>
            <person name="Zhang Y.Q."/>
            <person name="Mitsuda N."/>
            <person name="Wang M."/>
            <person name="Liu G.H."/>
            <person name="Pecoraro L."/>
            <person name="Huang H.X."/>
            <person name="Xiao X.J."/>
            <person name="Lin M."/>
            <person name="Wu X.Y."/>
            <person name="Wu W.L."/>
            <person name="Chen Y.Y."/>
            <person name="Chang S.B."/>
            <person name="Sakamoto S."/>
            <person name="Ohme-Takagi M."/>
            <person name="Yagi M."/>
            <person name="Zeng S.J."/>
            <person name="Shen C.Y."/>
            <person name="Yeh C.M."/>
            <person name="Luo Y.B."/>
            <person name="Tsai W.C."/>
            <person name="Van de Peer Y."/>
            <person name="Liu Z.J."/>
        </authorList>
    </citation>
    <scope>NUCLEOTIDE SEQUENCE [LARGE SCALE GENOMIC DNA]</scope>
    <source>
        <tissue evidence="3">The whole plant</tissue>
    </source>
</reference>
<accession>A0A2I0X6H2</accession>
<protein>
    <submittedName>
        <fullName evidence="3">Uncharacterized protein</fullName>
    </submittedName>
</protein>
<dbReference type="EMBL" id="KZ502094">
    <property type="protein sequence ID" value="PKU83528.1"/>
    <property type="molecule type" value="Genomic_DNA"/>
</dbReference>
<evidence type="ECO:0000313" key="4">
    <source>
        <dbReference type="Proteomes" id="UP000233837"/>
    </source>
</evidence>
<name>A0A2I0X6H2_9ASPA</name>
<gene>
    <name evidence="3" type="ORF">MA16_Dca008215</name>
</gene>
<evidence type="ECO:0000256" key="2">
    <source>
        <dbReference type="SAM" id="SignalP"/>
    </source>
</evidence>
<feature type="signal peptide" evidence="2">
    <location>
        <begin position="1"/>
        <end position="18"/>
    </location>
</feature>
<keyword evidence="4" id="KW-1185">Reference proteome</keyword>
<evidence type="ECO:0000256" key="1">
    <source>
        <dbReference type="SAM" id="MobiDB-lite"/>
    </source>
</evidence>
<proteinExistence type="predicted"/>
<organism evidence="3 4">
    <name type="scientific">Dendrobium catenatum</name>
    <dbReference type="NCBI Taxonomy" id="906689"/>
    <lineage>
        <taxon>Eukaryota</taxon>
        <taxon>Viridiplantae</taxon>
        <taxon>Streptophyta</taxon>
        <taxon>Embryophyta</taxon>
        <taxon>Tracheophyta</taxon>
        <taxon>Spermatophyta</taxon>
        <taxon>Magnoliopsida</taxon>
        <taxon>Liliopsida</taxon>
        <taxon>Asparagales</taxon>
        <taxon>Orchidaceae</taxon>
        <taxon>Epidendroideae</taxon>
        <taxon>Malaxideae</taxon>
        <taxon>Dendrobiinae</taxon>
        <taxon>Dendrobium</taxon>
    </lineage>
</organism>
<dbReference type="Proteomes" id="UP000233837">
    <property type="component" value="Unassembled WGS sequence"/>
</dbReference>
<reference evidence="3 4" key="1">
    <citation type="journal article" date="2016" name="Sci. Rep.">
        <title>The Dendrobium catenatum Lindl. genome sequence provides insights into polysaccharide synthase, floral development and adaptive evolution.</title>
        <authorList>
            <person name="Zhang G.Q."/>
            <person name="Xu Q."/>
            <person name="Bian C."/>
            <person name="Tsai W.C."/>
            <person name="Yeh C.M."/>
            <person name="Liu K.W."/>
            <person name="Yoshida K."/>
            <person name="Zhang L.S."/>
            <person name="Chang S.B."/>
            <person name="Chen F."/>
            <person name="Shi Y."/>
            <person name="Su Y.Y."/>
            <person name="Zhang Y.Q."/>
            <person name="Chen L.J."/>
            <person name="Yin Y."/>
            <person name="Lin M."/>
            <person name="Huang H."/>
            <person name="Deng H."/>
            <person name="Wang Z.W."/>
            <person name="Zhu S.L."/>
            <person name="Zhao X."/>
            <person name="Deng C."/>
            <person name="Niu S.C."/>
            <person name="Huang J."/>
            <person name="Wang M."/>
            <person name="Liu G.H."/>
            <person name="Yang H.J."/>
            <person name="Xiao X.J."/>
            <person name="Hsiao Y.Y."/>
            <person name="Wu W.L."/>
            <person name="Chen Y.Y."/>
            <person name="Mitsuda N."/>
            <person name="Ohme-Takagi M."/>
            <person name="Luo Y.B."/>
            <person name="Van de Peer Y."/>
            <person name="Liu Z.J."/>
        </authorList>
    </citation>
    <scope>NUCLEOTIDE SEQUENCE [LARGE SCALE GENOMIC DNA]</scope>
    <source>
        <tissue evidence="3">The whole plant</tissue>
    </source>
</reference>
<feature type="compositionally biased region" description="Low complexity" evidence="1">
    <location>
        <begin position="173"/>
        <end position="185"/>
    </location>
</feature>
<feature type="region of interest" description="Disordered" evidence="1">
    <location>
        <begin position="170"/>
        <end position="189"/>
    </location>
</feature>
<sequence length="430" mass="47116">MTFSILCIFPLGFWPAAGFLVPGPFPVTVPLGSGRSPWFRAVSLVPVDSSSVPWLGMFFRVRSSPSSSSFRHRSVFCAFFPLGFRPAAGFPVPGLFPVTVPLGSWRSPWFPWMPLRFLGLGCFLDDEDPLMCDDVTSDNEWLIDDETDLSLSDLQLEDLSVDVLRGESDQVGTSTSTTPHISSSSGAQQPNKGGFFDSFVFFLPVRLGSLPVRLNSFGAPPFLSGRIGILAPHGSAQDAHHESFGVVLRVHHRRCFFGSAPSWLFNKSFNDFSLLSDWKVRRFFDSFISYVAVRLGSLDDLPFLSDRDARHVLHGSASPAASGSLGVVLRFRQPVGFFVSTLDEAVTTGFSNRKRRTDLDPADFFVSTVDEASGSFSVRLRQDHFPQAVFLGHDLSRSIGSKGTGARSCGISASSRLLFLSDFSFSAPLI</sequence>
<keyword evidence="2" id="KW-0732">Signal</keyword>
<evidence type="ECO:0000313" key="3">
    <source>
        <dbReference type="EMBL" id="PKU83528.1"/>
    </source>
</evidence>
<dbReference type="AlphaFoldDB" id="A0A2I0X6H2"/>